<dbReference type="PANTHER" id="PTHR11660">
    <property type="entry name" value="SOLUTE CARRIER FAMILY 40 MEMBER"/>
    <property type="match status" value="1"/>
</dbReference>
<feature type="transmembrane region" description="Helical" evidence="7">
    <location>
        <begin position="201"/>
        <end position="222"/>
    </location>
</feature>
<dbReference type="GO" id="GO:0005524">
    <property type="term" value="F:ATP binding"/>
    <property type="evidence" value="ECO:0007669"/>
    <property type="project" value="InterPro"/>
</dbReference>
<dbReference type="Pfam" id="PF00069">
    <property type="entry name" value="Pkinase"/>
    <property type="match status" value="1"/>
</dbReference>
<dbReference type="Gene3D" id="1.20.1250.20">
    <property type="entry name" value="MFS general substrate transporter like domains"/>
    <property type="match status" value="1"/>
</dbReference>
<evidence type="ECO:0000256" key="5">
    <source>
        <dbReference type="ARBA" id="ARBA00022989"/>
    </source>
</evidence>
<dbReference type="SUPFAM" id="SSF103473">
    <property type="entry name" value="MFS general substrate transporter"/>
    <property type="match status" value="1"/>
</dbReference>
<evidence type="ECO:0000256" key="2">
    <source>
        <dbReference type="ARBA" id="ARBA00006279"/>
    </source>
</evidence>
<feature type="transmembrane region" description="Helical" evidence="7">
    <location>
        <begin position="266"/>
        <end position="291"/>
    </location>
</feature>
<keyword evidence="9" id="KW-1185">Reference proteome</keyword>
<feature type="transmembrane region" description="Helical" evidence="7">
    <location>
        <begin position="362"/>
        <end position="386"/>
    </location>
</feature>
<dbReference type="PROSITE" id="PS50011">
    <property type="entry name" value="PROTEIN_KINASE_DOM"/>
    <property type="match status" value="1"/>
</dbReference>
<dbReference type="Gene3D" id="1.10.510.10">
    <property type="entry name" value="Transferase(Phosphotransferase) domain 1"/>
    <property type="match status" value="1"/>
</dbReference>
<accession>A0AAF5DED0</accession>
<comment type="similarity">
    <text evidence="2">Belongs to the ferroportin (FP) (TC 2.A.100) family. SLC40A subfamily.</text>
</comment>
<feature type="transmembrane region" description="Helical" evidence="7">
    <location>
        <begin position="574"/>
        <end position="593"/>
    </location>
</feature>
<dbReference type="AlphaFoldDB" id="A0AAF5DED0"/>
<evidence type="ECO:0000259" key="8">
    <source>
        <dbReference type="PROSITE" id="PS50011"/>
    </source>
</evidence>
<dbReference type="PANTHER" id="PTHR11660:SF57">
    <property type="entry name" value="SOLUTE CARRIER FAMILY 40 MEMBER"/>
    <property type="match status" value="1"/>
</dbReference>
<keyword evidence="5 7" id="KW-1133">Transmembrane helix</keyword>
<feature type="transmembrane region" description="Helical" evidence="7">
    <location>
        <begin position="504"/>
        <end position="524"/>
    </location>
</feature>
<feature type="transmembrane region" description="Helical" evidence="7">
    <location>
        <begin position="234"/>
        <end position="254"/>
    </location>
</feature>
<evidence type="ECO:0000256" key="1">
    <source>
        <dbReference type="ARBA" id="ARBA00004141"/>
    </source>
</evidence>
<organism evidence="9 10">
    <name type="scientific">Strongyloides stercoralis</name>
    <name type="common">Threadworm</name>
    <dbReference type="NCBI Taxonomy" id="6248"/>
    <lineage>
        <taxon>Eukaryota</taxon>
        <taxon>Metazoa</taxon>
        <taxon>Ecdysozoa</taxon>
        <taxon>Nematoda</taxon>
        <taxon>Chromadorea</taxon>
        <taxon>Rhabditida</taxon>
        <taxon>Tylenchina</taxon>
        <taxon>Panagrolaimomorpha</taxon>
        <taxon>Strongyloidoidea</taxon>
        <taxon>Strongyloididae</taxon>
        <taxon>Strongyloides</taxon>
    </lineage>
</organism>
<feature type="transmembrane region" description="Helical" evidence="7">
    <location>
        <begin position="641"/>
        <end position="661"/>
    </location>
</feature>
<evidence type="ECO:0000313" key="9">
    <source>
        <dbReference type="Proteomes" id="UP000035681"/>
    </source>
</evidence>
<name>A0AAF5DED0_STRER</name>
<feature type="transmembrane region" description="Helical" evidence="7">
    <location>
        <begin position="392"/>
        <end position="417"/>
    </location>
</feature>
<evidence type="ECO:0000313" key="10">
    <source>
        <dbReference type="WBParaSite" id="TCONS_00010843.p1"/>
    </source>
</evidence>
<evidence type="ECO:0000256" key="4">
    <source>
        <dbReference type="ARBA" id="ARBA00022692"/>
    </source>
</evidence>
<dbReference type="PROSITE" id="PS00108">
    <property type="entry name" value="PROTEIN_KINASE_ST"/>
    <property type="match status" value="1"/>
</dbReference>
<keyword evidence="4 7" id="KW-0812">Transmembrane</keyword>
<comment type="subcellular location">
    <subcellularLocation>
        <location evidence="1">Membrane</location>
        <topology evidence="1">Multi-pass membrane protein</topology>
    </subcellularLocation>
</comment>
<dbReference type="WBParaSite" id="TCONS_00010843.p1">
    <property type="protein sequence ID" value="TCONS_00010843.p1"/>
    <property type="gene ID" value="XLOC_004580"/>
</dbReference>
<dbReference type="Proteomes" id="UP000035681">
    <property type="component" value="Unplaced"/>
</dbReference>
<dbReference type="InterPro" id="IPR008271">
    <property type="entry name" value="Ser/Thr_kinase_AS"/>
</dbReference>
<dbReference type="GO" id="GO:0005381">
    <property type="term" value="F:iron ion transmembrane transporter activity"/>
    <property type="evidence" value="ECO:0007669"/>
    <property type="project" value="InterPro"/>
</dbReference>
<feature type="domain" description="Protein kinase" evidence="8">
    <location>
        <begin position="719"/>
        <end position="1021"/>
    </location>
</feature>
<feature type="transmembrane region" description="Helical" evidence="7">
    <location>
        <begin position="614"/>
        <end position="635"/>
    </location>
</feature>
<dbReference type="SMART" id="SM00220">
    <property type="entry name" value="S_TKc"/>
    <property type="match status" value="1"/>
</dbReference>
<dbReference type="SUPFAM" id="SSF56112">
    <property type="entry name" value="Protein kinase-like (PK-like)"/>
    <property type="match status" value="1"/>
</dbReference>
<keyword evidence="3" id="KW-0813">Transport</keyword>
<protein>
    <submittedName>
        <fullName evidence="10">Protein kinase domain-containing protein</fullName>
    </submittedName>
</protein>
<sequence length="1069" mass="124561">MVLPTLQELPDQKRYEDVMLRNINDMCIECWNLYTKFDELNETSYDLLTQLTNDRNLRFSNLYKNTLKKHEGSIMVSEDKQLKTLEELNKTILKNSEFLSEIVEISFPNLISKIEKIVTKIKKINITHYMENMLSNDRLLLNHKIKEAQIILPTFLECIKKEYNFKTLGLKDIAYTSDHTNNISISILAAWKHFYKINGMFFGSFALLVLTDRLWWFIQTFVLSSFGQFRLMSIYMAIESLMLMIFTGYGGAWLDKHSRIYGVRVLLCLMIILNIISCMGINFAFTINYLNNKQINEISNNCYISLLISVISTSIASFFYTLLRLVLTKDWIVILSNEFEKNELNDQSSYLKPFKNDKKLTYYNTISALIYQVSFIIEPIITGFIINYLNYQIASIVFCIFNICMWIIVSLLLNYIYKSINKLKRINKKPCEEEKLRRVSDSNISKYQSDEKLKIKSSIKVIKFLKHPVAFVAIALSITYMNILQLNGISITYASINNVSEKSLNVFRCIGSIFALIGTALYPLFKKYFGLKKTGLIGFIMQQMFLLPSVISIFLPGSIFKYNIFFIEPTNINYSIYTFLCGITFSRFGLFIADSAVNQQMQLMIEEEIRSEIFGIHTSLSYGVTLLSAGLVFLFPNPKYFGFFILLSMIELLLSLILYIIHMLEYIIKIIFNNLRIIIMSYKLSVTTSTTNISQNSIAISPDEITNLPDLTGRLLKDHVLISKMDEGGFGAVYLAKKYEKGKINVNPNFNFSTIPENELNKYCVVKAESNFTEGGCGLKMEVKILKKIGKLFNKSEQFAQIFMANRRSKYSYVFMTLLGQSLKHLLRIVPNEKFTDSTWLRVAIQTLYAVKQLHEAGFIHRDLKPANFVLGHNNDSMRCRFIHLIDFGLSRQYIFEDQNGNIRYRKPRKRVDFRGTERYCSMSMHYDKEQKRVDDVWSLLFTLTEMRSELPWSNVENEQLEEVKKTYKSTCIIKLLPNELENSIENLNLITNEKFDQRPNYEQIYKSLVDCMQNKKYSFDDKYDWEKEVNKNSPSMTKYIDMYHLFAKDHLANMKNPSSDSNQLNDLK</sequence>
<evidence type="ECO:0000256" key="7">
    <source>
        <dbReference type="SAM" id="Phobius"/>
    </source>
</evidence>
<reference evidence="10" key="1">
    <citation type="submission" date="2024-02" db="UniProtKB">
        <authorList>
            <consortium name="WormBaseParasite"/>
        </authorList>
    </citation>
    <scope>IDENTIFICATION</scope>
</reference>
<feature type="transmembrane region" description="Helical" evidence="7">
    <location>
        <begin position="303"/>
        <end position="323"/>
    </location>
</feature>
<dbReference type="InterPro" id="IPR000719">
    <property type="entry name" value="Prot_kinase_dom"/>
</dbReference>
<evidence type="ECO:0000256" key="6">
    <source>
        <dbReference type="ARBA" id="ARBA00023136"/>
    </source>
</evidence>
<evidence type="ECO:0000256" key="3">
    <source>
        <dbReference type="ARBA" id="ARBA00022448"/>
    </source>
</evidence>
<keyword evidence="6 7" id="KW-0472">Membrane</keyword>
<dbReference type="InterPro" id="IPR011009">
    <property type="entry name" value="Kinase-like_dom_sf"/>
</dbReference>
<proteinExistence type="inferred from homology"/>
<dbReference type="InterPro" id="IPR036259">
    <property type="entry name" value="MFS_trans_sf"/>
</dbReference>
<dbReference type="GO" id="GO:0016020">
    <property type="term" value="C:membrane"/>
    <property type="evidence" value="ECO:0007669"/>
    <property type="project" value="UniProtKB-SubCell"/>
</dbReference>
<dbReference type="Pfam" id="PF06963">
    <property type="entry name" value="FPN1"/>
    <property type="match status" value="1"/>
</dbReference>
<dbReference type="GO" id="GO:0004672">
    <property type="term" value="F:protein kinase activity"/>
    <property type="evidence" value="ECO:0007669"/>
    <property type="project" value="InterPro"/>
</dbReference>
<feature type="transmembrane region" description="Helical" evidence="7">
    <location>
        <begin position="464"/>
        <end position="484"/>
    </location>
</feature>
<dbReference type="InterPro" id="IPR009716">
    <property type="entry name" value="Ferroportin-1"/>
</dbReference>